<dbReference type="Proteomes" id="UP000032430">
    <property type="component" value="Chromosome I"/>
</dbReference>
<keyword evidence="2" id="KW-1185">Reference proteome</keyword>
<dbReference type="OrthoDB" id="5639036at2"/>
<name>A0A098G5K1_9GAMM</name>
<dbReference type="EMBL" id="LN614827">
    <property type="protein sequence ID" value="CEG56770.1"/>
    <property type="molecule type" value="Genomic_DNA"/>
</dbReference>
<evidence type="ECO:0000313" key="2">
    <source>
        <dbReference type="Proteomes" id="UP000032430"/>
    </source>
</evidence>
<reference evidence="2" key="1">
    <citation type="submission" date="2014-09" db="EMBL/GenBank/DDBJ databases">
        <authorList>
            <person name="Gomez-Valero L."/>
        </authorList>
    </citation>
    <scope>NUCLEOTIDE SEQUENCE [LARGE SCALE GENOMIC DNA]</scope>
    <source>
        <strain evidence="2">ATCC700992</strain>
    </source>
</reference>
<dbReference type="HOGENOM" id="CLU_1862681_0_0_6"/>
<organism evidence="1 2">
    <name type="scientific">Legionella fallonii LLAP-10</name>
    <dbReference type="NCBI Taxonomy" id="1212491"/>
    <lineage>
        <taxon>Bacteria</taxon>
        <taxon>Pseudomonadati</taxon>
        <taxon>Pseudomonadota</taxon>
        <taxon>Gammaproteobacteria</taxon>
        <taxon>Legionellales</taxon>
        <taxon>Legionellaceae</taxon>
        <taxon>Legionella</taxon>
    </lineage>
</organism>
<dbReference type="STRING" id="1212491.LFA_1345"/>
<proteinExistence type="predicted"/>
<dbReference type="KEGG" id="lfa:LFA_1345"/>
<dbReference type="RefSeq" id="WP_045095385.1">
    <property type="nucleotide sequence ID" value="NZ_LN614827.1"/>
</dbReference>
<sequence length="137" mass="15624">MVIKLKAIILIMLFIVLDTSNAAKKILVERYENWNHPVLLVFKKYGISLYKVSYSKDGTCPTFYAKFKYSPDPRAPGEADFHKVYFDTLKANSFFPYALVDEEDDMRINVGWENKAKHIMNVDMSKAASPSTCKNGG</sequence>
<accession>A0A098G5K1</accession>
<evidence type="ECO:0000313" key="1">
    <source>
        <dbReference type="EMBL" id="CEG56770.1"/>
    </source>
</evidence>
<protein>
    <submittedName>
        <fullName evidence="1">Uncharacterized protein</fullName>
    </submittedName>
</protein>
<gene>
    <name evidence="1" type="ORF">LFA_1345</name>
</gene>
<dbReference type="AlphaFoldDB" id="A0A098G5K1"/>